<keyword evidence="1" id="KW-0805">Transcription regulation</keyword>
<keyword evidence="2" id="KW-0238">DNA-binding</keyword>
<evidence type="ECO:0000313" key="6">
    <source>
        <dbReference type="Proteomes" id="UP000319941"/>
    </source>
</evidence>
<accession>A0A558HQC0</accession>
<evidence type="ECO:0000259" key="4">
    <source>
        <dbReference type="PROSITE" id="PS50949"/>
    </source>
</evidence>
<evidence type="ECO:0000256" key="3">
    <source>
        <dbReference type="ARBA" id="ARBA00023163"/>
    </source>
</evidence>
<dbReference type="OrthoDB" id="1040417at2"/>
<dbReference type="PANTHER" id="PTHR43537">
    <property type="entry name" value="TRANSCRIPTIONAL REGULATOR, GNTR FAMILY"/>
    <property type="match status" value="1"/>
</dbReference>
<proteinExistence type="predicted"/>
<evidence type="ECO:0000256" key="1">
    <source>
        <dbReference type="ARBA" id="ARBA00023015"/>
    </source>
</evidence>
<comment type="caution">
    <text evidence="5">The sequence shown here is derived from an EMBL/GenBank/DDBJ whole genome shotgun (WGS) entry which is preliminary data.</text>
</comment>
<dbReference type="Proteomes" id="UP000319941">
    <property type="component" value="Unassembled WGS sequence"/>
</dbReference>
<sequence length="242" mass="27463">MNQTPFAFEKALKNQTKKEILADKLIEMILTGLLRDGDELPSERELAQLFGVSRETVRGGLSLLIGYGLINVSHGSKSRVCASEAVIDNFRNHPARQQGDELNNLDIESVFESRIVVESAIARRAARHIDEAGLKKLDALLEAQSQHFESPVNFQLSDQNFHHVIAEYSRNEILIRYAHELYTYALNIRRQVMAESGSIKRSYEEHVRIVEALRAGDPDAAERAMLSHIDSVYYTTRDKMPR</sequence>
<gene>
    <name evidence="5" type="ORF">FQP86_07290</name>
</gene>
<name>A0A558HQC0_9GAMM</name>
<dbReference type="InterPro" id="IPR000524">
    <property type="entry name" value="Tscrpt_reg_HTH_GntR"/>
</dbReference>
<dbReference type="AlphaFoldDB" id="A0A558HQC0"/>
<dbReference type="PANTHER" id="PTHR43537:SF5">
    <property type="entry name" value="UXU OPERON TRANSCRIPTIONAL REGULATOR"/>
    <property type="match status" value="1"/>
</dbReference>
<dbReference type="SUPFAM" id="SSF48008">
    <property type="entry name" value="GntR ligand-binding domain-like"/>
    <property type="match status" value="1"/>
</dbReference>
<dbReference type="EMBL" id="VNFH01000004">
    <property type="protein sequence ID" value="TVU71315.1"/>
    <property type="molecule type" value="Genomic_DNA"/>
</dbReference>
<keyword evidence="6" id="KW-1185">Reference proteome</keyword>
<dbReference type="PRINTS" id="PR00035">
    <property type="entry name" value="HTHGNTR"/>
</dbReference>
<evidence type="ECO:0000313" key="5">
    <source>
        <dbReference type="EMBL" id="TVU71315.1"/>
    </source>
</evidence>
<dbReference type="STRING" id="553385.GCA_000591415_03236"/>
<dbReference type="Pfam" id="PF07729">
    <property type="entry name" value="FCD"/>
    <property type="match status" value="1"/>
</dbReference>
<dbReference type="SUPFAM" id="SSF46785">
    <property type="entry name" value="Winged helix' DNA-binding domain"/>
    <property type="match status" value="1"/>
</dbReference>
<dbReference type="SMART" id="SM00345">
    <property type="entry name" value="HTH_GNTR"/>
    <property type="match status" value="1"/>
</dbReference>
<dbReference type="GO" id="GO:0003700">
    <property type="term" value="F:DNA-binding transcription factor activity"/>
    <property type="evidence" value="ECO:0007669"/>
    <property type="project" value="InterPro"/>
</dbReference>
<keyword evidence="3" id="KW-0804">Transcription</keyword>
<dbReference type="Pfam" id="PF00392">
    <property type="entry name" value="GntR"/>
    <property type="match status" value="1"/>
</dbReference>
<organism evidence="5 6">
    <name type="scientific">Cobetia crustatorum</name>
    <dbReference type="NCBI Taxonomy" id="553385"/>
    <lineage>
        <taxon>Bacteria</taxon>
        <taxon>Pseudomonadati</taxon>
        <taxon>Pseudomonadota</taxon>
        <taxon>Gammaproteobacteria</taxon>
        <taxon>Oceanospirillales</taxon>
        <taxon>Halomonadaceae</taxon>
        <taxon>Cobetia</taxon>
    </lineage>
</organism>
<dbReference type="Gene3D" id="1.20.120.530">
    <property type="entry name" value="GntR ligand-binding domain-like"/>
    <property type="match status" value="1"/>
</dbReference>
<dbReference type="Gene3D" id="1.10.10.10">
    <property type="entry name" value="Winged helix-like DNA-binding domain superfamily/Winged helix DNA-binding domain"/>
    <property type="match status" value="1"/>
</dbReference>
<dbReference type="RefSeq" id="WP_088743931.1">
    <property type="nucleotide sequence ID" value="NZ_CAWOWR010000097.1"/>
</dbReference>
<dbReference type="PROSITE" id="PS50949">
    <property type="entry name" value="HTH_GNTR"/>
    <property type="match status" value="1"/>
</dbReference>
<reference evidence="5 6" key="1">
    <citation type="submission" date="2019-07" db="EMBL/GenBank/DDBJ databases">
        <title>Diversity of Bacteria from Kongsfjorden, Arctic.</title>
        <authorList>
            <person name="Yu Y."/>
        </authorList>
    </citation>
    <scope>NUCLEOTIDE SEQUENCE [LARGE SCALE GENOMIC DNA]</scope>
    <source>
        <strain evidence="5 6">SM1923</strain>
    </source>
</reference>
<feature type="domain" description="HTH gntR-type" evidence="4">
    <location>
        <begin position="15"/>
        <end position="83"/>
    </location>
</feature>
<dbReference type="GO" id="GO:0003677">
    <property type="term" value="F:DNA binding"/>
    <property type="evidence" value="ECO:0007669"/>
    <property type="project" value="UniProtKB-KW"/>
</dbReference>
<dbReference type="CDD" id="cd07377">
    <property type="entry name" value="WHTH_GntR"/>
    <property type="match status" value="1"/>
</dbReference>
<protein>
    <submittedName>
        <fullName evidence="5">FadR family transcriptional regulator</fullName>
    </submittedName>
</protein>
<dbReference type="InterPro" id="IPR036390">
    <property type="entry name" value="WH_DNA-bd_sf"/>
</dbReference>
<evidence type="ECO:0000256" key="2">
    <source>
        <dbReference type="ARBA" id="ARBA00023125"/>
    </source>
</evidence>
<dbReference type="SMART" id="SM00895">
    <property type="entry name" value="FCD"/>
    <property type="match status" value="1"/>
</dbReference>
<dbReference type="InterPro" id="IPR008920">
    <property type="entry name" value="TF_FadR/GntR_C"/>
</dbReference>
<dbReference type="InterPro" id="IPR036388">
    <property type="entry name" value="WH-like_DNA-bd_sf"/>
</dbReference>
<dbReference type="InterPro" id="IPR011711">
    <property type="entry name" value="GntR_C"/>
</dbReference>